<dbReference type="Proteomes" id="UP000596742">
    <property type="component" value="Unassembled WGS sequence"/>
</dbReference>
<keyword evidence="3" id="KW-1185">Reference proteome</keyword>
<evidence type="ECO:0000313" key="2">
    <source>
        <dbReference type="EMBL" id="VDI37252.1"/>
    </source>
</evidence>
<organism evidence="2 3">
    <name type="scientific">Mytilus galloprovincialis</name>
    <name type="common">Mediterranean mussel</name>
    <dbReference type="NCBI Taxonomy" id="29158"/>
    <lineage>
        <taxon>Eukaryota</taxon>
        <taxon>Metazoa</taxon>
        <taxon>Spiralia</taxon>
        <taxon>Lophotrochozoa</taxon>
        <taxon>Mollusca</taxon>
        <taxon>Bivalvia</taxon>
        <taxon>Autobranchia</taxon>
        <taxon>Pteriomorphia</taxon>
        <taxon>Mytilida</taxon>
        <taxon>Mytiloidea</taxon>
        <taxon>Mytilidae</taxon>
        <taxon>Mytilinae</taxon>
        <taxon>Mytilus</taxon>
    </lineage>
</organism>
<reference evidence="2" key="1">
    <citation type="submission" date="2018-11" db="EMBL/GenBank/DDBJ databases">
        <authorList>
            <person name="Alioto T."/>
            <person name="Alioto T."/>
        </authorList>
    </citation>
    <scope>NUCLEOTIDE SEQUENCE</scope>
</reference>
<dbReference type="Pfam" id="PF00078">
    <property type="entry name" value="RVT_1"/>
    <property type="match status" value="1"/>
</dbReference>
<sequence length="263" mass="29721">MQAIMTAQRSDSKMFHKLVNAQRKSGKTILSELNVQGEIHTSKDDILQGWNKHFKQLATPQTSNENVEYTDREFDIDVIEEICKNNASPIIFTEEEICQAIGKLNTQKSSRYLRHHALLDAKSAFDVVNHNSLYRKLFLSGVGGTLWLLIRQLSTNALTSIKWDGLTSEPFLIQQGVRQGGILSTELYKLYVNDVLDQLEDNGLGKYIGDIYCGAPTCADDIALVANSPTELQVMISTVENYSKHEKYVLQPTKSVRLKKQRQ</sequence>
<dbReference type="InterPro" id="IPR000477">
    <property type="entry name" value="RT_dom"/>
</dbReference>
<name>A0A8B6EMS9_MYTGA</name>
<proteinExistence type="predicted"/>
<gene>
    <name evidence="2" type="ORF">MGAL_10B065210</name>
</gene>
<accession>A0A8B6EMS9</accession>
<dbReference type="EMBL" id="UYJE01005426">
    <property type="protein sequence ID" value="VDI37252.1"/>
    <property type="molecule type" value="Genomic_DNA"/>
</dbReference>
<dbReference type="PANTHER" id="PTHR47027:SF20">
    <property type="entry name" value="REVERSE TRANSCRIPTASE-LIKE PROTEIN WITH RNA-DIRECTED DNA POLYMERASE DOMAIN"/>
    <property type="match status" value="1"/>
</dbReference>
<evidence type="ECO:0000259" key="1">
    <source>
        <dbReference type="PROSITE" id="PS50878"/>
    </source>
</evidence>
<dbReference type="OrthoDB" id="6156040at2759"/>
<dbReference type="AlphaFoldDB" id="A0A8B6EMS9"/>
<dbReference type="PANTHER" id="PTHR47027">
    <property type="entry name" value="REVERSE TRANSCRIPTASE DOMAIN-CONTAINING PROTEIN"/>
    <property type="match status" value="1"/>
</dbReference>
<evidence type="ECO:0000313" key="3">
    <source>
        <dbReference type="Proteomes" id="UP000596742"/>
    </source>
</evidence>
<comment type="caution">
    <text evidence="2">The sequence shown here is derived from an EMBL/GenBank/DDBJ whole genome shotgun (WGS) entry which is preliminary data.</text>
</comment>
<protein>
    <recommendedName>
        <fullName evidence="1">Reverse transcriptase domain-containing protein</fullName>
    </recommendedName>
</protein>
<feature type="domain" description="Reverse transcriptase" evidence="1">
    <location>
        <begin position="1"/>
        <end position="263"/>
    </location>
</feature>
<dbReference type="PROSITE" id="PS50878">
    <property type="entry name" value="RT_POL"/>
    <property type="match status" value="1"/>
</dbReference>